<dbReference type="EMBL" id="CAADJG010000002">
    <property type="protein sequence ID" value="VFS67275.1"/>
    <property type="molecule type" value="Genomic_DNA"/>
</dbReference>
<dbReference type="AlphaFoldDB" id="A0A485B1Q9"/>
<gene>
    <name evidence="1" type="ORF">NCTC13038_01066</name>
</gene>
<organism evidence="1 2">
    <name type="scientific">Raoultella terrigena</name>
    <name type="common">Klebsiella terrigena</name>
    <dbReference type="NCBI Taxonomy" id="577"/>
    <lineage>
        <taxon>Bacteria</taxon>
        <taxon>Pseudomonadati</taxon>
        <taxon>Pseudomonadota</taxon>
        <taxon>Gammaproteobacteria</taxon>
        <taxon>Enterobacterales</taxon>
        <taxon>Enterobacteriaceae</taxon>
        <taxon>Klebsiella/Raoultella group</taxon>
        <taxon>Raoultella</taxon>
    </lineage>
</organism>
<proteinExistence type="predicted"/>
<evidence type="ECO:0000313" key="2">
    <source>
        <dbReference type="Proteomes" id="UP000332594"/>
    </source>
</evidence>
<name>A0A485B1Q9_RAOTE</name>
<protein>
    <submittedName>
        <fullName evidence="1">Uncharacterized protein</fullName>
    </submittedName>
</protein>
<sequence>MSHLMLSRHGIWFYRRVCLTPRKRRKIRISLRTRSRREALLRVEKYLTSQPFHCVPQSIPAHTATPSASFQQPQQKTPFKSLKSELDKYTSAKTGEVGEREILTINRCVNAYLNSTKEPFSKRSAAVFVDGLEGSASTGNRYNKRIRPSLSGVRLAQFPCHIGD</sequence>
<evidence type="ECO:0000313" key="1">
    <source>
        <dbReference type="EMBL" id="VFS67275.1"/>
    </source>
</evidence>
<reference evidence="1 2" key="1">
    <citation type="submission" date="2019-03" db="EMBL/GenBank/DDBJ databases">
        <authorList>
            <consortium name="Pathogen Informatics"/>
        </authorList>
    </citation>
    <scope>NUCLEOTIDE SEQUENCE [LARGE SCALE GENOMIC DNA]</scope>
    <source>
        <strain evidence="1 2">NCTC13038</strain>
    </source>
</reference>
<dbReference type="Proteomes" id="UP000332594">
    <property type="component" value="Unassembled WGS sequence"/>
</dbReference>
<accession>A0A485B1Q9</accession>